<dbReference type="Proteomes" id="UP000318349">
    <property type="component" value="Unassembled WGS sequence"/>
</dbReference>
<name>A0A557S1N4_9RHOO</name>
<sequence>MNRRTFAVLPLLALYRNAMATTNQNEALSDLALMFFQERSTPTYGAHYLNPLKLDFSLASLKHVDEYLERIRKEPEVEKTWNRVVLRTGAYIGEVIRRNSKSVLWQWIGHDDAALIAPKLFDGMPKTIATASVLHDGKAGLTFPLGKVEKYLENGSEDSVHFYAEVMIDRSN</sequence>
<gene>
    <name evidence="2" type="ORF">FHP89_20070</name>
</gene>
<evidence type="ECO:0000313" key="3">
    <source>
        <dbReference type="Proteomes" id="UP000318349"/>
    </source>
</evidence>
<evidence type="ECO:0008006" key="4">
    <source>
        <dbReference type="Google" id="ProtNLM"/>
    </source>
</evidence>
<evidence type="ECO:0000313" key="2">
    <source>
        <dbReference type="EMBL" id="TVO71276.1"/>
    </source>
</evidence>
<evidence type="ECO:0000256" key="1">
    <source>
        <dbReference type="SAM" id="SignalP"/>
    </source>
</evidence>
<reference evidence="2 3" key="1">
    <citation type="submission" date="2019-07" db="EMBL/GenBank/DDBJ databases">
        <title>The pathways for chlorine oxyanion respiration interact through the shared metabolite chlorate.</title>
        <authorList>
            <person name="Barnum T.P."/>
            <person name="Cheng Y."/>
            <person name="Hill K.A."/>
            <person name="Lucas L.N."/>
            <person name="Carlson H.K."/>
            <person name="Coates J.D."/>
        </authorList>
    </citation>
    <scope>NUCLEOTIDE SEQUENCE [LARGE SCALE GENOMIC DNA]</scope>
    <source>
        <strain evidence="2 3">SFB-1</strain>
    </source>
</reference>
<comment type="caution">
    <text evidence="2">The sequence shown here is derived from an EMBL/GenBank/DDBJ whole genome shotgun (WGS) entry which is preliminary data.</text>
</comment>
<keyword evidence="1" id="KW-0732">Signal</keyword>
<feature type="chain" id="PRO_5022201417" description="CdiI family contact-dependent growth inhibition immunity protein" evidence="1">
    <location>
        <begin position="21"/>
        <end position="172"/>
    </location>
</feature>
<feature type="signal peptide" evidence="1">
    <location>
        <begin position="1"/>
        <end position="20"/>
    </location>
</feature>
<accession>A0A557S1N4</accession>
<dbReference type="EMBL" id="VMNI01000028">
    <property type="protein sequence ID" value="TVO71276.1"/>
    <property type="molecule type" value="Genomic_DNA"/>
</dbReference>
<proteinExistence type="predicted"/>
<organism evidence="2 3">
    <name type="scientific">Denitromonas halophila</name>
    <dbReference type="NCBI Taxonomy" id="1629404"/>
    <lineage>
        <taxon>Bacteria</taxon>
        <taxon>Pseudomonadati</taxon>
        <taxon>Pseudomonadota</taxon>
        <taxon>Betaproteobacteria</taxon>
        <taxon>Rhodocyclales</taxon>
        <taxon>Zoogloeaceae</taxon>
        <taxon>Denitromonas</taxon>
    </lineage>
</organism>
<dbReference type="AlphaFoldDB" id="A0A557S1N4"/>
<protein>
    <recommendedName>
        <fullName evidence="4">CdiI family contact-dependent growth inhibition immunity protein</fullName>
    </recommendedName>
</protein>